<dbReference type="PANTHER" id="PTHR37834">
    <property type="entry name" value="GDSL-LIKE LIPASE/ACYLHYDROLASE DOMAIN PROTEIN (AFU_ORTHOLOGUE AFUA_2G00620)"/>
    <property type="match status" value="1"/>
</dbReference>
<feature type="chain" id="PRO_5021207139" evidence="1">
    <location>
        <begin position="20"/>
        <end position="417"/>
    </location>
</feature>
<gene>
    <name evidence="3" type="ORF">E6O75_ATG08999</name>
</gene>
<dbReference type="CDD" id="cd01831">
    <property type="entry name" value="Endoglucanase_E_like"/>
    <property type="match status" value="1"/>
</dbReference>
<dbReference type="Gene3D" id="3.40.50.1110">
    <property type="entry name" value="SGNH hydrolase"/>
    <property type="match status" value="1"/>
</dbReference>
<feature type="domain" description="SGNH hydrolase-type esterase" evidence="2">
    <location>
        <begin position="183"/>
        <end position="373"/>
    </location>
</feature>
<dbReference type="OrthoDB" id="426133at2759"/>
<dbReference type="PANTHER" id="PTHR37834:SF2">
    <property type="entry name" value="ESTERASE, SGNH HYDROLASE-TYPE"/>
    <property type="match status" value="1"/>
</dbReference>
<dbReference type="EMBL" id="SNSC02000019">
    <property type="protein sequence ID" value="TID15941.1"/>
    <property type="molecule type" value="Genomic_DNA"/>
</dbReference>
<dbReference type="InterPro" id="IPR037461">
    <property type="entry name" value="CtCE2-like_dom"/>
</dbReference>
<dbReference type="GO" id="GO:0052689">
    <property type="term" value="F:carboxylic ester hydrolase activity"/>
    <property type="evidence" value="ECO:0007669"/>
    <property type="project" value="InterPro"/>
</dbReference>
<dbReference type="InterPro" id="IPR013830">
    <property type="entry name" value="SGNH_hydro"/>
</dbReference>
<dbReference type="AlphaFoldDB" id="A0A4Z1NJI6"/>
<comment type="caution">
    <text evidence="3">The sequence shown here is derived from an EMBL/GenBank/DDBJ whole genome shotgun (WGS) entry which is preliminary data.</text>
</comment>
<evidence type="ECO:0000313" key="4">
    <source>
        <dbReference type="Proteomes" id="UP000298493"/>
    </source>
</evidence>
<dbReference type="InterPro" id="IPR036514">
    <property type="entry name" value="SGNH_hydro_sf"/>
</dbReference>
<keyword evidence="1" id="KW-0732">Signal</keyword>
<protein>
    <submittedName>
        <fullName evidence="3">Acetylxylan esterase</fullName>
    </submittedName>
</protein>
<feature type="signal peptide" evidence="1">
    <location>
        <begin position="1"/>
        <end position="19"/>
    </location>
</feature>
<keyword evidence="4" id="KW-1185">Reference proteome</keyword>
<reference evidence="3 4" key="1">
    <citation type="submission" date="2019-04" db="EMBL/GenBank/DDBJ databases">
        <title>High contiguity whole genome sequence and gene annotation resource for two Venturia nashicola isolates.</title>
        <authorList>
            <person name="Prokchorchik M."/>
            <person name="Won K."/>
            <person name="Lee Y."/>
            <person name="Choi E.D."/>
            <person name="Segonzac C."/>
            <person name="Sohn K.H."/>
        </authorList>
    </citation>
    <scope>NUCLEOTIDE SEQUENCE [LARGE SCALE GENOMIC DNA]</scope>
    <source>
        <strain evidence="3 4">PRI2</strain>
    </source>
</reference>
<name>A0A4Z1NJI6_9PEZI</name>
<organism evidence="3 4">
    <name type="scientific">Venturia nashicola</name>
    <dbReference type="NCBI Taxonomy" id="86259"/>
    <lineage>
        <taxon>Eukaryota</taxon>
        <taxon>Fungi</taxon>
        <taxon>Dikarya</taxon>
        <taxon>Ascomycota</taxon>
        <taxon>Pezizomycotina</taxon>
        <taxon>Dothideomycetes</taxon>
        <taxon>Pleosporomycetidae</taxon>
        <taxon>Venturiales</taxon>
        <taxon>Venturiaceae</taxon>
        <taxon>Venturia</taxon>
    </lineage>
</organism>
<dbReference type="Pfam" id="PF13472">
    <property type="entry name" value="Lipase_GDSL_2"/>
    <property type="match status" value="1"/>
</dbReference>
<evidence type="ECO:0000313" key="3">
    <source>
        <dbReference type="EMBL" id="TID15941.1"/>
    </source>
</evidence>
<proteinExistence type="predicted"/>
<evidence type="ECO:0000256" key="1">
    <source>
        <dbReference type="SAM" id="SignalP"/>
    </source>
</evidence>
<dbReference type="SUPFAM" id="SSF52266">
    <property type="entry name" value="SGNH hydrolase"/>
    <property type="match status" value="1"/>
</dbReference>
<sequence length="417" mass="46805">MALPTVFSLLLWWLAFASATIIENGRARQVVFEKTSIPSIKEGGTEWKSYANNASEISYKGRWDSNHISWWSTPGLKLGFTGGKIAISFGAQTSPGVLVAYRFDTLDWQFTNVTASGTHQFISPSLQREGTEQFTLNPKITTARTFELRVTNWAYGVQIQSIHTSPNGTLFKPPSFPRNIEIIGDSLTAGQYATYEGLSSWSWSLGTSLGTEFSISAFPGNCLVDTECWGNPRGQSHQWFQTRDTSYRASQMKTADKTWNFKSHQAANLVIIHLGTNDYSPHNNVSAVRFQETYIEFVKKIRGIWPQSQVVLVSLASGFWLDQATGRWHQAGALVNEIHAVYKTFEKEGWIHYFNSSGVLAHNDIGPQWHYTDVGHVKMASSLLQFIRLKLGWEVEEYAAGPEVLSGTTYWNDQAGY</sequence>
<dbReference type="Proteomes" id="UP000298493">
    <property type="component" value="Unassembled WGS sequence"/>
</dbReference>
<dbReference type="InterPro" id="IPR052762">
    <property type="entry name" value="PCW_deacetylase/CE"/>
</dbReference>
<accession>A0A4Z1NJI6</accession>
<evidence type="ECO:0000259" key="2">
    <source>
        <dbReference type="Pfam" id="PF13472"/>
    </source>
</evidence>